<feature type="transmembrane region" description="Helical" evidence="1">
    <location>
        <begin position="79"/>
        <end position="99"/>
    </location>
</feature>
<keyword evidence="1" id="KW-0472">Membrane</keyword>
<proteinExistence type="predicted"/>
<reference evidence="3" key="1">
    <citation type="submission" date="2014-07" db="EMBL/GenBank/DDBJ databases">
        <authorList>
            <person name="Hornung V.Bastian."/>
        </authorList>
    </citation>
    <scope>NUCLEOTIDE SEQUENCE</scope>
    <source>
        <strain evidence="3">PCE-S</strain>
    </source>
</reference>
<name>A0A098B0U8_DESHA</name>
<dbReference type="RefSeq" id="WP_015944673.1">
    <property type="nucleotide sequence ID" value="NZ_LK996017.1"/>
</dbReference>
<gene>
    <name evidence="3" type="ORF">DPCES_2616</name>
</gene>
<dbReference type="PATRIC" id="fig|49338.4.peg.2807"/>
<evidence type="ECO:0000256" key="1">
    <source>
        <dbReference type="SAM" id="Phobius"/>
    </source>
</evidence>
<sequence>MNKPLSPKEAAQEKMMDALMEYAANCYKDHMLDTIDAEKEKFYQENTFPPELDVRMKKFFRRRQLKEDFLQAGKKGSQILAKVAVVFLAVCLSLGVLAATSEAARVKILNFLIEAEDEFTKIRFLPGPEKEGVPEHLGNVYIPEYIPSGFKIVNTETYSSTKIIYYANEQGEQIEFNQYTSETMELMIDTEEAQVGKVLIHGVEGLISEKEGFTTIVWHDQEHSFYLASEIEREELIKMAKSVGK</sequence>
<keyword evidence="1" id="KW-1133">Transmembrane helix</keyword>
<keyword evidence="1" id="KW-0812">Transmembrane</keyword>
<dbReference type="InterPro" id="IPR025377">
    <property type="entry name" value="DUF4367"/>
</dbReference>
<dbReference type="EMBL" id="LK996017">
    <property type="protein sequence ID" value="CDX02503.1"/>
    <property type="molecule type" value="Genomic_DNA"/>
</dbReference>
<evidence type="ECO:0000313" key="3">
    <source>
        <dbReference type="EMBL" id="CDX02503.1"/>
    </source>
</evidence>
<dbReference type="Pfam" id="PF14285">
    <property type="entry name" value="DUF4367"/>
    <property type="match status" value="1"/>
</dbReference>
<feature type="domain" description="DUF4367" evidence="2">
    <location>
        <begin position="141"/>
        <end position="243"/>
    </location>
</feature>
<protein>
    <recommendedName>
        <fullName evidence="2">DUF4367 domain-containing protein</fullName>
    </recommendedName>
</protein>
<accession>A0A098B0U8</accession>
<dbReference type="AlphaFoldDB" id="A0A098B0U8"/>
<evidence type="ECO:0000259" key="2">
    <source>
        <dbReference type="Pfam" id="PF14285"/>
    </source>
</evidence>
<organism evidence="3">
    <name type="scientific">Desulfitobacterium hafniense</name>
    <name type="common">Desulfitobacterium frappieri</name>
    <dbReference type="NCBI Taxonomy" id="49338"/>
    <lineage>
        <taxon>Bacteria</taxon>
        <taxon>Bacillati</taxon>
        <taxon>Bacillota</taxon>
        <taxon>Clostridia</taxon>
        <taxon>Eubacteriales</taxon>
        <taxon>Desulfitobacteriaceae</taxon>
        <taxon>Desulfitobacterium</taxon>
    </lineage>
</organism>